<dbReference type="RefSeq" id="WP_113873454.1">
    <property type="nucleotide sequence ID" value="NZ_QNRF01000002.1"/>
</dbReference>
<evidence type="ECO:0000313" key="1">
    <source>
        <dbReference type="EMBL" id="RBO84815.1"/>
    </source>
</evidence>
<gene>
    <name evidence="1" type="ORF">DFP76_102213</name>
</gene>
<comment type="caution">
    <text evidence="1">The sequence shown here is derived from an EMBL/GenBank/DDBJ whole genome shotgun (WGS) entry which is preliminary data.</text>
</comment>
<evidence type="ECO:0000313" key="2">
    <source>
        <dbReference type="Proteomes" id="UP000252086"/>
    </source>
</evidence>
<name>A0A366D4D8_9GAMM</name>
<dbReference type="Proteomes" id="UP000252086">
    <property type="component" value="Unassembled WGS sequence"/>
</dbReference>
<reference evidence="1 2" key="1">
    <citation type="submission" date="2018-06" db="EMBL/GenBank/DDBJ databases">
        <title>Genomic Encyclopedia of Type Strains, Phase III (KMG-III): the genomes of soil and plant-associated and newly described type strains.</title>
        <authorList>
            <person name="Whitman W."/>
        </authorList>
    </citation>
    <scope>NUCLEOTIDE SEQUENCE [LARGE SCALE GENOMIC DNA]</scope>
    <source>
        <strain evidence="1 2">CECT 7732</strain>
    </source>
</reference>
<keyword evidence="2" id="KW-1185">Reference proteome</keyword>
<dbReference type="AlphaFoldDB" id="A0A366D4D8"/>
<proteinExistence type="predicted"/>
<organism evidence="1 2">
    <name type="scientific">Marinomonas aquiplantarum</name>
    <dbReference type="NCBI Taxonomy" id="491951"/>
    <lineage>
        <taxon>Bacteria</taxon>
        <taxon>Pseudomonadati</taxon>
        <taxon>Pseudomonadota</taxon>
        <taxon>Gammaproteobacteria</taxon>
        <taxon>Oceanospirillales</taxon>
        <taxon>Oceanospirillaceae</taxon>
        <taxon>Marinomonas</taxon>
    </lineage>
</organism>
<protein>
    <submittedName>
        <fullName evidence="1">Uncharacterized protein</fullName>
    </submittedName>
</protein>
<sequence>MLFIEALNRASTKQTDRKLLARGKPRLFVSNKDSVDLSSAAHQVKEIHVDSDIKEPLTASSSIFANLLEHVLGYLIQTNIQVYSPEELDLDQKEWKLFLQVPPTGMNRPQTQAGYGAPEVRQHPPAKQLIFHIPVKPAYGLATEMTLLVSPHQGSPEVPSFFYNLPKETRLPTLNTPYPPEFIEQQVTHHHILLDQDGEADQLSPLYARVNQSKLEEDAIPPTVHGLRIWKAKNRVLTPAILGDQRIGLVFIGHHKPLDSSIISDEERARQANNLYTKA</sequence>
<accession>A0A366D4D8</accession>
<dbReference type="EMBL" id="QNRF01000002">
    <property type="protein sequence ID" value="RBO84815.1"/>
    <property type="molecule type" value="Genomic_DNA"/>
</dbReference>
<dbReference type="OrthoDB" id="6102773at2"/>